<protein>
    <submittedName>
        <fullName evidence="2">5-deoxy-glucuronate isomerase</fullName>
        <ecNumber evidence="2">5.3.1.-</ecNumber>
    </submittedName>
</protein>
<keyword evidence="1 2" id="KW-0413">Isomerase</keyword>
<dbReference type="GO" id="GO:0008880">
    <property type="term" value="F:glucuronate isomerase activity"/>
    <property type="evidence" value="ECO:0007669"/>
    <property type="project" value="InterPro"/>
</dbReference>
<dbReference type="InterPro" id="IPR014710">
    <property type="entry name" value="RmlC-like_jellyroll"/>
</dbReference>
<organism evidence="2">
    <name type="scientific">uncultured Rubrobacteraceae bacterium</name>
    <dbReference type="NCBI Taxonomy" id="349277"/>
    <lineage>
        <taxon>Bacteria</taxon>
        <taxon>Bacillati</taxon>
        <taxon>Actinomycetota</taxon>
        <taxon>Rubrobacteria</taxon>
        <taxon>Rubrobacterales</taxon>
        <taxon>Rubrobacteraceae</taxon>
        <taxon>environmental samples</taxon>
    </lineage>
</organism>
<evidence type="ECO:0000256" key="1">
    <source>
        <dbReference type="ARBA" id="ARBA00023235"/>
    </source>
</evidence>
<dbReference type="NCBIfam" id="TIGR04378">
    <property type="entry name" value="myo_inos_iolB"/>
    <property type="match status" value="1"/>
</dbReference>
<dbReference type="AlphaFoldDB" id="A0A6J4PEU4"/>
<proteinExistence type="predicted"/>
<dbReference type="GO" id="GO:0019310">
    <property type="term" value="P:inositol catabolic process"/>
    <property type="evidence" value="ECO:0007669"/>
    <property type="project" value="InterPro"/>
</dbReference>
<dbReference type="InterPro" id="IPR024203">
    <property type="entry name" value="Deoxy-glucuronate_isom_IolB"/>
</dbReference>
<dbReference type="InterPro" id="IPR021120">
    <property type="entry name" value="KduI/IolB_isomerase"/>
</dbReference>
<dbReference type="Gene3D" id="2.60.120.10">
    <property type="entry name" value="Jelly Rolls"/>
    <property type="match status" value="2"/>
</dbReference>
<dbReference type="Pfam" id="PF04962">
    <property type="entry name" value="KduI"/>
    <property type="match status" value="1"/>
</dbReference>
<dbReference type="EC" id="5.3.1.-" evidence="2"/>
<evidence type="ECO:0000313" key="2">
    <source>
        <dbReference type="EMBL" id="CAA9412526.1"/>
    </source>
</evidence>
<reference evidence="2" key="1">
    <citation type="submission" date="2020-02" db="EMBL/GenBank/DDBJ databases">
        <authorList>
            <person name="Meier V. D."/>
        </authorList>
    </citation>
    <scope>NUCLEOTIDE SEQUENCE</scope>
    <source>
        <strain evidence="2">AVDCRST_MAG01</strain>
    </source>
</reference>
<dbReference type="InterPro" id="IPR011051">
    <property type="entry name" value="RmlC_Cupin_sf"/>
</dbReference>
<dbReference type="PIRSF" id="PIRSF036628">
    <property type="entry name" value="IolB"/>
    <property type="match status" value="1"/>
</dbReference>
<dbReference type="PANTHER" id="PTHR39193:SF1">
    <property type="entry name" value="5-DEOXY-GLUCURONATE ISOMERASE"/>
    <property type="match status" value="1"/>
</dbReference>
<dbReference type="SUPFAM" id="SSF51182">
    <property type="entry name" value="RmlC-like cupins"/>
    <property type="match status" value="1"/>
</dbReference>
<dbReference type="PANTHER" id="PTHR39193">
    <property type="entry name" value="5-DEOXY-GLUCURONATE ISOMERASE"/>
    <property type="match status" value="1"/>
</dbReference>
<accession>A0A6J4PEU4</accession>
<name>A0A6J4PEU4_9ACTN</name>
<dbReference type="EMBL" id="CADCUW010000254">
    <property type="protein sequence ID" value="CAA9412526.1"/>
    <property type="molecule type" value="Genomic_DNA"/>
</dbReference>
<sequence>MDSVTDLIVKSENEPDGEGSVVKVTPESAGWEYVGFEVLKLAAGEGVERRTGGEEVCLVPVSGACSVTSDLGGWELGGREGPFDGPPHALYLPPGVDYRVEATTGLELAVCSAPAERGVEPFLVRPDEIEVERRGSGNMEREVRPILMAERPAERLLVVEVLTPNGHWSSYPPHKHDRDAPPDETYLEETYYHRVRPEKGFAVQRVYTDDRSLDETLAVRDGDVVLVPRGYHPVSAPPGYDLYYLNVMAGPVREWKFKNDPDHEWLFS</sequence>
<gene>
    <name evidence="2" type="ORF">AVDCRST_MAG01-01-1706</name>
</gene>